<keyword evidence="1" id="KW-0175">Coiled coil</keyword>
<protein>
    <submittedName>
        <fullName evidence="3">Uncharacterized protein</fullName>
    </submittedName>
</protein>
<feature type="compositionally biased region" description="Basic and acidic residues" evidence="2">
    <location>
        <begin position="811"/>
        <end position="829"/>
    </location>
</feature>
<feature type="compositionally biased region" description="Polar residues" evidence="2">
    <location>
        <begin position="1243"/>
        <end position="1256"/>
    </location>
</feature>
<feature type="coiled-coil region" evidence="1">
    <location>
        <begin position="982"/>
        <end position="1016"/>
    </location>
</feature>
<organism evidence="3">
    <name type="scientific">Cacopsylla melanoneura</name>
    <dbReference type="NCBI Taxonomy" id="428564"/>
    <lineage>
        <taxon>Eukaryota</taxon>
        <taxon>Metazoa</taxon>
        <taxon>Ecdysozoa</taxon>
        <taxon>Arthropoda</taxon>
        <taxon>Hexapoda</taxon>
        <taxon>Insecta</taxon>
        <taxon>Pterygota</taxon>
        <taxon>Neoptera</taxon>
        <taxon>Paraneoptera</taxon>
        <taxon>Hemiptera</taxon>
        <taxon>Sternorrhyncha</taxon>
        <taxon>Psylloidea</taxon>
        <taxon>Psyllidae</taxon>
        <taxon>Psyllinae</taxon>
        <taxon>Cacopsylla</taxon>
    </lineage>
</organism>
<feature type="region of interest" description="Disordered" evidence="2">
    <location>
        <begin position="268"/>
        <end position="331"/>
    </location>
</feature>
<feature type="compositionally biased region" description="Low complexity" evidence="2">
    <location>
        <begin position="1265"/>
        <end position="1280"/>
    </location>
</feature>
<feature type="compositionally biased region" description="Polar residues" evidence="2">
    <location>
        <begin position="1341"/>
        <end position="1352"/>
    </location>
</feature>
<accession>A0A8D8SRK3</accession>
<feature type="region of interest" description="Disordered" evidence="2">
    <location>
        <begin position="804"/>
        <end position="829"/>
    </location>
</feature>
<feature type="compositionally biased region" description="Polar residues" evidence="2">
    <location>
        <begin position="1182"/>
        <end position="1191"/>
    </location>
</feature>
<proteinExistence type="predicted"/>
<reference evidence="3" key="1">
    <citation type="submission" date="2021-05" db="EMBL/GenBank/DDBJ databases">
        <authorList>
            <person name="Alioto T."/>
            <person name="Alioto T."/>
            <person name="Gomez Garrido J."/>
        </authorList>
    </citation>
    <scope>NUCLEOTIDE SEQUENCE</scope>
</reference>
<evidence type="ECO:0000256" key="1">
    <source>
        <dbReference type="SAM" id="Coils"/>
    </source>
</evidence>
<name>A0A8D8SRK3_9HEMI</name>
<feature type="compositionally biased region" description="Polar residues" evidence="2">
    <location>
        <begin position="1281"/>
        <end position="1290"/>
    </location>
</feature>
<feature type="compositionally biased region" description="Polar residues" evidence="2">
    <location>
        <begin position="268"/>
        <end position="304"/>
    </location>
</feature>
<feature type="region of interest" description="Disordered" evidence="2">
    <location>
        <begin position="1503"/>
        <end position="1569"/>
    </location>
</feature>
<feature type="compositionally biased region" description="Basic and acidic residues" evidence="2">
    <location>
        <begin position="1079"/>
        <end position="1102"/>
    </location>
</feature>
<sequence>MAGNMMEIIESDQEENEVFMGPITKRELLAPIRKKVQSHPKLHPVPVSTPRVIDHINLVTPAKSRAHEKPLDLSMKISDPEVIDLSNSAVSNTILVPDTPGCRANNSTMFNISDFMDESGMGISVDNILVDLNRDIETEMENDMQELQNQKAIQNQSSTSIASQNQSLHLQSFFNNTRGTALDGVEINGSVKHNGTLPYNDVTQVFNGDQTVDAKHNASIFTTDASRVLANQSMNASQASHILANQSMNASHVLTSIDTTERNTTQSYFNETTNQTNTSKNRSQNGLENTSYNLSQRQSMNGSELENVLDSTEDPSMMSSRELSTEDSNPHQDVLSESFQYYTGEELNKENDLNQSNHLVQKSSPVSMKHEADVDLNETFEKLSMSHSKSDYIQNLMAPNSAEDTLEEIDILETYGYKVKDKPIPTINIMSATIIEEDDTRCGDRKSNNFSEFMNKNPNTSQLEESIKEPSAFLNHSLAQDKLEELMNKSVFEESNEKENIISAHEEPNKEHNMSVVETHQKIMNDQNMSVADMPDQDKVTNTPTEDLQSPNLVNNLSSVVDQEESNDADTYQILANTSIQAKFNNSAFVKSTKLGEGEEAMAMETSNRGKDTYLETSVTNKSVLNVVDSSKVNQSAVHVDSSMPTEPVVCESLSAVDVIGMDSCVGLCETINDIKEESIVSPLPCLEFNDEPDDLNCSIIDNSDATYHWKEVNSAHNTYVDLSPIKKNASGETDGFDFSTAATLGSDHTYAHGEPCSSQLSHMITRSEPSSSNSEDEIVQDIIFVNMSNKKLLSIREENECIEKEEDEGRDEREIKQEEQEMDKSDSERDEIVVQEVVDLGIEDEEMENLKDMVETSEDNLGVNEPVEIVCMEIQGENLNATFAKENEEEINVSEVQEETSTYESAIKDDGDMNEIEKSMAEVNITKEISLEEDVKENNISKVGDIDEYKEINHLNIQHSTENITEKVDVSNAENIIPMEKSLLAENLKKANEQMLELNAELNENQNNITENMDQDLSVHEKCTVKNVTDDMNKLMPEASQDEAKINKTVEKGTVLEAKINKTIEKGTALEGNIEHINEVNHQSVDEGKETDSEEIGKRTNSDVIAKGVDESIQPSVNEKSDKTEETDHCNNTHLANKVFDECDFKGVVQKYEETTGASLSITNSELSFAPEFSKPRQINDDLNTSSPDSESSRKDTKKATMKPSQIPMGRRTNVLRPTKFTAGDGIKLPTKPLAKVKSTEKSAVNETSNTSQREVQAKKTDPKTSTPTPVTPRSISRTLMSSFSSLANRITGRTPRKDMTTTSKLKSPEPLKPNALKSPKPVTSGLKAAKPTKSGGTSGIKSPNPSVKTSTAFSPIMARFRNVPSSTPAVKNVSRTPTPRQKLNDDSMGKQNGIRKSLSASKIEGQHKTLNKSSGFNSSLNNRKLDFKNVESKIGSIRKPDEIPALQKAVKSPTITPAAKQSFIKPPKFTASKLPSLAPSSLPTKRPSKFLNVQSPIGAYIRDGTKATQDSKRGDSSFIPRKLQKLNSAEGHTSTAQPAVKVVAENNKKETEGNSHPASADVSMTDAPVITVQEMQHTAL</sequence>
<feature type="compositionally biased region" description="Polar residues" evidence="2">
    <location>
        <begin position="1527"/>
        <end position="1539"/>
    </location>
</feature>
<dbReference type="EMBL" id="HBUF01234192">
    <property type="protein sequence ID" value="CAG6674558.1"/>
    <property type="molecule type" value="Transcribed_RNA"/>
</dbReference>
<feature type="compositionally biased region" description="Polar residues" evidence="2">
    <location>
        <begin position="1365"/>
        <end position="1383"/>
    </location>
</feature>
<feature type="compositionally biased region" description="Basic and acidic residues" evidence="2">
    <location>
        <begin position="1505"/>
        <end position="1517"/>
    </location>
</feature>
<feature type="compositionally biased region" description="Polar residues" evidence="2">
    <location>
        <begin position="1413"/>
        <end position="1423"/>
    </location>
</feature>
<evidence type="ECO:0000313" key="3">
    <source>
        <dbReference type="EMBL" id="CAG6674558.1"/>
    </source>
</evidence>
<feature type="region of interest" description="Disordered" evidence="2">
    <location>
        <begin position="1079"/>
        <end position="1130"/>
    </location>
</feature>
<feature type="region of interest" description="Disordered" evidence="2">
    <location>
        <begin position="1365"/>
        <end position="1423"/>
    </location>
</feature>
<feature type="compositionally biased region" description="Basic and acidic residues" evidence="2">
    <location>
        <begin position="1120"/>
        <end position="1130"/>
    </location>
</feature>
<feature type="region of interest" description="Disordered" evidence="2">
    <location>
        <begin position="1171"/>
        <end position="1352"/>
    </location>
</feature>
<evidence type="ECO:0000256" key="2">
    <source>
        <dbReference type="SAM" id="MobiDB-lite"/>
    </source>
</evidence>